<dbReference type="SMART" id="SM00028">
    <property type="entry name" value="TPR"/>
    <property type="match status" value="4"/>
</dbReference>
<evidence type="ECO:0000313" key="3">
    <source>
        <dbReference type="Proteomes" id="UP000001823"/>
    </source>
</evidence>
<dbReference type="Proteomes" id="UP000001823">
    <property type="component" value="Chromosome"/>
</dbReference>
<proteinExistence type="predicted"/>
<keyword evidence="3" id="KW-1185">Reference proteome</keyword>
<dbReference type="SUPFAM" id="SSF48452">
    <property type="entry name" value="TPR-like"/>
    <property type="match status" value="1"/>
</dbReference>
<dbReference type="AlphaFoldDB" id="A0A0H2YP06"/>
<feature type="repeat" description="TPR" evidence="1">
    <location>
        <begin position="249"/>
        <end position="282"/>
    </location>
</feature>
<evidence type="ECO:0000256" key="1">
    <source>
        <dbReference type="PROSITE-ProRule" id="PRU00339"/>
    </source>
</evidence>
<dbReference type="HOGENOM" id="CLU_064073_0_0_9"/>
<feature type="repeat" description="TPR" evidence="1">
    <location>
        <begin position="283"/>
        <end position="316"/>
    </location>
</feature>
<gene>
    <name evidence="2" type="ordered locus">CPF_2126</name>
</gene>
<dbReference type="STRING" id="195103.CPF_2126"/>
<dbReference type="PANTHER" id="PTHR12558:SF13">
    <property type="entry name" value="CELL DIVISION CYCLE PROTEIN 27 HOMOLOG"/>
    <property type="match status" value="1"/>
</dbReference>
<dbReference type="Pfam" id="PF13181">
    <property type="entry name" value="TPR_8"/>
    <property type="match status" value="1"/>
</dbReference>
<dbReference type="GeneID" id="93001593"/>
<dbReference type="InterPro" id="IPR011990">
    <property type="entry name" value="TPR-like_helical_dom_sf"/>
</dbReference>
<dbReference type="InterPro" id="IPR019734">
    <property type="entry name" value="TPR_rpt"/>
</dbReference>
<accession>A0A0H2YP06</accession>
<dbReference type="PANTHER" id="PTHR12558">
    <property type="entry name" value="CELL DIVISION CYCLE 16,23,27"/>
    <property type="match status" value="1"/>
</dbReference>
<organism evidence="2 3">
    <name type="scientific">Clostridium perfringens (strain ATCC 13124 / DSM 756 / JCM 1290 / NCIMB 6125 / NCTC 8237 / Type A)</name>
    <dbReference type="NCBI Taxonomy" id="195103"/>
    <lineage>
        <taxon>Bacteria</taxon>
        <taxon>Bacillati</taxon>
        <taxon>Bacillota</taxon>
        <taxon>Clostridia</taxon>
        <taxon>Eubacteriales</taxon>
        <taxon>Clostridiaceae</taxon>
        <taxon>Clostridium</taxon>
    </lineage>
</organism>
<sequence>MSFNTFAKEKLSQLLFLEIDGDGFVKSLGKDPKEVNINEVYIPIDPKHLSQDVKSGYKLESLPINYLVEGMFFALGGDKDFKFNKEYKKLIPLIEDAIPCVKKIVADKVKEENMVEAFMLLKGLTEISDETEVYENLLLICESLRERNKAYNETQLEICDKCKANRSDLALPYLYSAIAYNDMGQYDKAYVDINEYLAKGGERNEIVEVLYNEIKDSADYEEGKEDLIEEPEDALKRLLPLADKFQDNAILRYYIATAYRRLGNFEKAVYYLNECLSIDDSIVEAVNEMGINYASLGIYDEAVKYLRKAFESTRDIEVCTNLIVCYLNAGKIEEAKQHLDIAKAINKDDEIVKEIETFMKNNNIK</sequence>
<dbReference type="PaxDb" id="195103-CPF_2126"/>
<reference evidence="2 3" key="1">
    <citation type="journal article" date="2006" name="Genome Res.">
        <title>Skewed genomic variability in strains of the toxigenic bacterial pathogen, Clostridium perfringens.</title>
        <authorList>
            <person name="Myers G.S."/>
            <person name="Rasko D.A."/>
            <person name="Cheung J.K."/>
            <person name="Ravel J."/>
            <person name="Seshadri R."/>
            <person name="Deboy R.T."/>
            <person name="Ren Q."/>
            <person name="Varga J."/>
            <person name="Awad M.M."/>
            <person name="Brinkac L.M."/>
            <person name="Daugherty S.C."/>
            <person name="Haft D.H."/>
            <person name="Dodson R.J."/>
            <person name="Madupu R."/>
            <person name="Nelson W.C."/>
            <person name="Rosovitz M.J."/>
            <person name="Sullivan S.A."/>
            <person name="Khouri H."/>
            <person name="Dimitrov G.I."/>
            <person name="Watkins K.L."/>
            <person name="Mulligan S."/>
            <person name="Benton J."/>
            <person name="Radune D."/>
            <person name="Fisher D.J."/>
            <person name="Atkins H.S."/>
            <person name="Hiscox T."/>
            <person name="Jost B.H."/>
            <person name="Billington S.J."/>
            <person name="Songer J.G."/>
            <person name="McClane B.A."/>
            <person name="Titball R.W."/>
            <person name="Rood J.I."/>
            <person name="Melville S.B."/>
            <person name="Paulsen I.T."/>
        </authorList>
    </citation>
    <scope>NUCLEOTIDE SEQUENCE [LARGE SCALE GENOMIC DNA]</scope>
    <source>
        <strain evidence="3">ATCC 13124 / DSM 756 / JCM 1290 / NCIMB 6125 / NCTC 8237 / S 107 / Type A</strain>
    </source>
</reference>
<name>A0A0H2YP06_CLOP1</name>
<protein>
    <submittedName>
        <fullName evidence="2">TPR domain protein</fullName>
    </submittedName>
</protein>
<dbReference type="RefSeq" id="WP_003460180.1">
    <property type="nucleotide sequence ID" value="NC_008261.1"/>
</dbReference>
<evidence type="ECO:0000313" key="2">
    <source>
        <dbReference type="EMBL" id="ABG82648.1"/>
    </source>
</evidence>
<dbReference type="eggNOG" id="COG0457">
    <property type="taxonomic scope" value="Bacteria"/>
</dbReference>
<dbReference type="KEGG" id="cpf:CPF_2126"/>
<dbReference type="Gene3D" id="1.25.40.10">
    <property type="entry name" value="Tetratricopeptide repeat domain"/>
    <property type="match status" value="1"/>
</dbReference>
<dbReference type="EMBL" id="CP000246">
    <property type="protein sequence ID" value="ABG82648.1"/>
    <property type="molecule type" value="Genomic_DNA"/>
</dbReference>
<keyword evidence="1" id="KW-0802">TPR repeat</keyword>
<dbReference type="Pfam" id="PF14559">
    <property type="entry name" value="TPR_19"/>
    <property type="match status" value="1"/>
</dbReference>
<dbReference type="PROSITE" id="PS50005">
    <property type="entry name" value="TPR"/>
    <property type="match status" value="2"/>
</dbReference>